<proteinExistence type="predicted"/>
<dbReference type="AlphaFoldDB" id="A0A7W7ISR0"/>
<sequence>MNGPPVIVRGVSDVSAPHTLRLIADKVRRLSPSHRNPERFHEDKSEIERDLRRLARRVGNG</sequence>
<comment type="caution">
    <text evidence="1">The sequence shown here is derived from an EMBL/GenBank/DDBJ whole genome shotgun (WGS) entry which is preliminary data.</text>
</comment>
<keyword evidence="2" id="KW-1185">Reference proteome</keyword>
<reference evidence="1 2" key="1">
    <citation type="submission" date="2020-08" db="EMBL/GenBank/DDBJ databases">
        <title>Functional genomics of gut bacteria from endangered species of beetles.</title>
        <authorList>
            <person name="Carlos-Shanley C."/>
        </authorList>
    </citation>
    <scope>NUCLEOTIDE SEQUENCE [LARGE SCALE GENOMIC DNA]</scope>
    <source>
        <strain evidence="1 2">S00123</strain>
    </source>
</reference>
<dbReference type="RefSeq" id="WP_184273880.1">
    <property type="nucleotide sequence ID" value="NZ_JACHKY010000009.1"/>
</dbReference>
<dbReference type="Proteomes" id="UP000539957">
    <property type="component" value="Unassembled WGS sequence"/>
</dbReference>
<evidence type="ECO:0000313" key="1">
    <source>
        <dbReference type="EMBL" id="MBB4799855.1"/>
    </source>
</evidence>
<dbReference type="EMBL" id="JACHKY010000009">
    <property type="protein sequence ID" value="MBB4799855.1"/>
    <property type="molecule type" value="Genomic_DNA"/>
</dbReference>
<gene>
    <name evidence="1" type="ORF">HNP32_003616</name>
</gene>
<name>A0A7W7ISR0_9CAUL</name>
<protein>
    <submittedName>
        <fullName evidence="1">Uncharacterized protein</fullName>
    </submittedName>
</protein>
<accession>A0A7W7ISR0</accession>
<evidence type="ECO:0000313" key="2">
    <source>
        <dbReference type="Proteomes" id="UP000539957"/>
    </source>
</evidence>
<organism evidence="1 2">
    <name type="scientific">Brevundimonas bullata</name>
    <dbReference type="NCBI Taxonomy" id="13160"/>
    <lineage>
        <taxon>Bacteria</taxon>
        <taxon>Pseudomonadati</taxon>
        <taxon>Pseudomonadota</taxon>
        <taxon>Alphaproteobacteria</taxon>
        <taxon>Caulobacterales</taxon>
        <taxon>Caulobacteraceae</taxon>
        <taxon>Brevundimonas</taxon>
    </lineage>
</organism>